<keyword evidence="2" id="KW-1185">Reference proteome</keyword>
<dbReference type="OrthoDB" id="103643at2157"/>
<dbReference type="AlphaFoldDB" id="F0LLC9"/>
<dbReference type="RefSeq" id="WP_013467078.1">
    <property type="nucleotide sequence ID" value="NC_014804.1"/>
</dbReference>
<accession>F0LLC9</accession>
<name>F0LLC9_THEBM</name>
<proteinExistence type="predicted"/>
<dbReference type="PATRIC" id="fig|391623.17.peg.805"/>
<sequence length="105" mass="12283">MSIITRLSRTGKYEKIEFVLKLVDRILAGDDIFDDRVLLMDTIEEMYRILRQLALNSKDENLLTAFEKMAILRHSLQRENVFDRKTLSDIKPVLLNTLKERSGSL</sequence>
<protein>
    <submittedName>
        <fullName evidence="1">Uncharacterized protein</fullName>
    </submittedName>
</protein>
<dbReference type="EMBL" id="CP002372">
    <property type="protein sequence ID" value="ADT83780.1"/>
    <property type="molecule type" value="Genomic_DNA"/>
</dbReference>
<reference evidence="1 2" key="1">
    <citation type="journal article" date="2011" name="J. Bacteriol.">
        <title>Complete genome sequence of the hyperthermophilic, piezophilic, heterotrophic, and carboxydotrophic archaeon Thermococcus barophilus MP.</title>
        <authorList>
            <person name="Vannier P."/>
            <person name="Marteinsson V.T."/>
            <person name="Fridjonsson O.H."/>
            <person name="Oger P."/>
            <person name="Jebbar M."/>
        </authorList>
    </citation>
    <scope>NUCLEOTIDE SEQUENCE [LARGE SCALE GENOMIC DNA]</scope>
    <source>
        <strain evidence="2">DSM 11836 / MP</strain>
    </source>
</reference>
<dbReference type="eggNOG" id="arCOG07104">
    <property type="taxonomic scope" value="Archaea"/>
</dbReference>
<gene>
    <name evidence="1" type="ordered locus">TERMP_00803</name>
</gene>
<evidence type="ECO:0000313" key="2">
    <source>
        <dbReference type="Proteomes" id="UP000007478"/>
    </source>
</evidence>
<dbReference type="KEGG" id="tba:TERMP_00803"/>
<dbReference type="Proteomes" id="UP000007478">
    <property type="component" value="Chromosome"/>
</dbReference>
<dbReference type="GeneID" id="10041121"/>
<dbReference type="HOGENOM" id="CLU_2230511_0_0_2"/>
<evidence type="ECO:0000313" key="1">
    <source>
        <dbReference type="EMBL" id="ADT83780.1"/>
    </source>
</evidence>
<organism evidence="1 2">
    <name type="scientific">Thermococcus barophilus (strain DSM 11836 / MP)</name>
    <dbReference type="NCBI Taxonomy" id="391623"/>
    <lineage>
        <taxon>Archaea</taxon>
        <taxon>Methanobacteriati</taxon>
        <taxon>Methanobacteriota</taxon>
        <taxon>Thermococci</taxon>
        <taxon>Thermococcales</taxon>
        <taxon>Thermococcaceae</taxon>
        <taxon>Thermococcus</taxon>
    </lineage>
</organism>